<dbReference type="SMART" id="SM00267">
    <property type="entry name" value="GGDEF"/>
    <property type="match status" value="1"/>
</dbReference>
<organism evidence="10 11">
    <name type="scientific">Oceanibaculum pacificum</name>
    <dbReference type="NCBI Taxonomy" id="580166"/>
    <lineage>
        <taxon>Bacteria</taxon>
        <taxon>Pseudomonadati</taxon>
        <taxon>Pseudomonadota</taxon>
        <taxon>Alphaproteobacteria</taxon>
        <taxon>Rhodospirillales</taxon>
        <taxon>Oceanibaculaceae</taxon>
        <taxon>Oceanibaculum</taxon>
    </lineage>
</organism>
<name>A0A154W9Y7_9PROT</name>
<evidence type="ECO:0000256" key="6">
    <source>
        <dbReference type="SAM" id="Coils"/>
    </source>
</evidence>
<evidence type="ECO:0000256" key="5">
    <source>
        <dbReference type="PROSITE-ProRule" id="PRU00169"/>
    </source>
</evidence>
<evidence type="ECO:0000259" key="9">
    <source>
        <dbReference type="PROSITE" id="PS50894"/>
    </source>
</evidence>
<feature type="domain" description="GGDEF" evidence="8">
    <location>
        <begin position="398"/>
        <end position="529"/>
    </location>
</feature>
<dbReference type="PROSITE" id="PS50110">
    <property type="entry name" value="RESPONSE_REGULATORY"/>
    <property type="match status" value="2"/>
</dbReference>
<dbReference type="RefSeq" id="WP_067553899.1">
    <property type="nucleotide sequence ID" value="NZ_LPXN01000090.1"/>
</dbReference>
<evidence type="ECO:0000259" key="8">
    <source>
        <dbReference type="PROSITE" id="PS50887"/>
    </source>
</evidence>
<dbReference type="EMBL" id="LPXN01000090">
    <property type="protein sequence ID" value="KZD10321.1"/>
    <property type="molecule type" value="Genomic_DNA"/>
</dbReference>
<feature type="modified residue" description="4-aspartylphosphate" evidence="5">
    <location>
        <position position="291"/>
    </location>
</feature>
<dbReference type="Pfam" id="PF00072">
    <property type="entry name" value="Response_reg"/>
    <property type="match status" value="1"/>
</dbReference>
<keyword evidence="6" id="KW-0175">Coiled coil</keyword>
<dbReference type="InterPro" id="IPR001789">
    <property type="entry name" value="Sig_transdc_resp-reg_receiver"/>
</dbReference>
<dbReference type="GO" id="GO:0004672">
    <property type="term" value="F:protein kinase activity"/>
    <property type="evidence" value="ECO:0007669"/>
    <property type="project" value="UniProtKB-ARBA"/>
</dbReference>
<protein>
    <recommendedName>
        <fullName evidence="1">diguanylate cyclase</fullName>
        <ecNumber evidence="1">2.7.7.65</ecNumber>
    </recommendedName>
</protein>
<dbReference type="Gene3D" id="3.40.50.2300">
    <property type="match status" value="2"/>
</dbReference>
<dbReference type="Gene3D" id="1.20.120.160">
    <property type="entry name" value="HPT domain"/>
    <property type="match status" value="1"/>
</dbReference>
<dbReference type="PROSITE" id="PS50887">
    <property type="entry name" value="GGDEF"/>
    <property type="match status" value="1"/>
</dbReference>
<dbReference type="OrthoDB" id="9812260at2"/>
<dbReference type="InterPro" id="IPR029787">
    <property type="entry name" value="Nucleotide_cyclase"/>
</dbReference>
<evidence type="ECO:0000256" key="2">
    <source>
        <dbReference type="ARBA" id="ARBA00023012"/>
    </source>
</evidence>
<reference evidence="10 11" key="1">
    <citation type="submission" date="2015-12" db="EMBL/GenBank/DDBJ databases">
        <title>Genome sequence of Oceanibaculum pacificum MCCC 1A02656.</title>
        <authorList>
            <person name="Lu L."/>
            <person name="Lai Q."/>
            <person name="Shao Z."/>
            <person name="Qian P."/>
        </authorList>
    </citation>
    <scope>NUCLEOTIDE SEQUENCE [LARGE SCALE GENOMIC DNA]</scope>
    <source>
        <strain evidence="10 11">MCCC 1A02656</strain>
    </source>
</reference>
<dbReference type="Pfam" id="PF00990">
    <property type="entry name" value="GGDEF"/>
    <property type="match status" value="1"/>
</dbReference>
<dbReference type="InterPro" id="IPR036641">
    <property type="entry name" value="HPT_dom_sf"/>
</dbReference>
<dbReference type="AlphaFoldDB" id="A0A154W9Y7"/>
<dbReference type="SUPFAM" id="SSF55073">
    <property type="entry name" value="Nucleotide cyclase"/>
    <property type="match status" value="1"/>
</dbReference>
<feature type="domain" description="Response regulatory" evidence="7">
    <location>
        <begin position="242"/>
        <end position="358"/>
    </location>
</feature>
<dbReference type="GO" id="GO:0043709">
    <property type="term" value="P:cell adhesion involved in single-species biofilm formation"/>
    <property type="evidence" value="ECO:0007669"/>
    <property type="project" value="TreeGrafter"/>
</dbReference>
<dbReference type="GO" id="GO:1902201">
    <property type="term" value="P:negative regulation of bacterial-type flagellum-dependent cell motility"/>
    <property type="evidence" value="ECO:0007669"/>
    <property type="project" value="TreeGrafter"/>
</dbReference>
<evidence type="ECO:0000313" key="10">
    <source>
        <dbReference type="EMBL" id="KZD10321.1"/>
    </source>
</evidence>
<dbReference type="PANTHER" id="PTHR45138:SF9">
    <property type="entry name" value="DIGUANYLATE CYCLASE DGCM-RELATED"/>
    <property type="match status" value="1"/>
</dbReference>
<keyword evidence="11" id="KW-1185">Reference proteome</keyword>
<dbReference type="CDD" id="cd00088">
    <property type="entry name" value="HPT"/>
    <property type="match status" value="1"/>
</dbReference>
<dbReference type="PANTHER" id="PTHR45138">
    <property type="entry name" value="REGULATORY COMPONENTS OF SENSORY TRANSDUCTION SYSTEM"/>
    <property type="match status" value="1"/>
</dbReference>
<dbReference type="GO" id="GO:0052621">
    <property type="term" value="F:diguanylate cyclase activity"/>
    <property type="evidence" value="ECO:0007669"/>
    <property type="project" value="UniProtKB-EC"/>
</dbReference>
<dbReference type="Gene3D" id="3.30.70.270">
    <property type="match status" value="1"/>
</dbReference>
<dbReference type="CDD" id="cd01949">
    <property type="entry name" value="GGDEF"/>
    <property type="match status" value="1"/>
</dbReference>
<dbReference type="NCBIfam" id="TIGR00254">
    <property type="entry name" value="GGDEF"/>
    <property type="match status" value="1"/>
</dbReference>
<proteinExistence type="predicted"/>
<dbReference type="SMART" id="SM00448">
    <property type="entry name" value="REC"/>
    <property type="match status" value="2"/>
</dbReference>
<evidence type="ECO:0000259" key="7">
    <source>
        <dbReference type="PROSITE" id="PS50110"/>
    </source>
</evidence>
<feature type="domain" description="HPt" evidence="9">
    <location>
        <begin position="9"/>
        <end position="109"/>
    </location>
</feature>
<dbReference type="InterPro" id="IPR043128">
    <property type="entry name" value="Rev_trsase/Diguanyl_cyclase"/>
</dbReference>
<dbReference type="EC" id="2.7.7.65" evidence="1"/>
<sequence length="529" mass="57720">MTADALEKIAALKRRYEETLNERLQAIRDAARRGLAEPDAQGECAQLLHKLTGSAGTFGFAPLSKAAGALERAIAAGRPWPDIVAAIDRLAPEMTLETLPAIESAADKAPQPRGSGVSLARILLISDDSDLSDGLAGQLHEVGYDLRVIPGIENGTDDFTPDVVLFDGNPTSNAMIELRDALARRYRPTPPVALIADRSDTLARLSAVQGGAVAYFTKPVRPTEVVETLSRHFPHIEEEPIRALLIEDDMDLVALYRAALSAQGLVVEHALAPEAVIAAMHELHPDIVVMDLFLPTCMGTELAQVIRQHAIFASIPILFLSTESNIDRQIEARRFGADDFLTKPVTPAQLASAIISRAERYRQLRRLMQRDSLTGLLNHGTVWARIDAAATEAARRDAPLSLAVIDIDRFKLVNDTFGHQFGDVVLKSLAQMLLRRLRRSDIVGRVGGEEFVVVMPNTGVEDAQRRVDGLRQSFTQIQHRFEDDDITASFSSGVAILRPGEAPADLYKRADEALYAAKHAGRNQVKLAG</sequence>
<evidence type="ECO:0000256" key="1">
    <source>
        <dbReference type="ARBA" id="ARBA00012528"/>
    </source>
</evidence>
<dbReference type="GO" id="GO:0005886">
    <property type="term" value="C:plasma membrane"/>
    <property type="evidence" value="ECO:0007669"/>
    <property type="project" value="TreeGrafter"/>
</dbReference>
<evidence type="ECO:0000313" key="11">
    <source>
        <dbReference type="Proteomes" id="UP000076400"/>
    </source>
</evidence>
<feature type="modified residue" description="4-aspartylphosphate" evidence="5">
    <location>
        <position position="167"/>
    </location>
</feature>
<dbReference type="Proteomes" id="UP000076400">
    <property type="component" value="Unassembled WGS sequence"/>
</dbReference>
<accession>A0A154W9Y7</accession>
<feature type="modified residue" description="Phosphohistidine" evidence="4">
    <location>
        <position position="49"/>
    </location>
</feature>
<dbReference type="FunFam" id="3.30.70.270:FF:000001">
    <property type="entry name" value="Diguanylate cyclase domain protein"/>
    <property type="match status" value="1"/>
</dbReference>
<dbReference type="SUPFAM" id="SSF52172">
    <property type="entry name" value="CheY-like"/>
    <property type="match status" value="2"/>
</dbReference>
<dbReference type="SUPFAM" id="SSF47226">
    <property type="entry name" value="Histidine-containing phosphotransfer domain, HPT domain"/>
    <property type="match status" value="1"/>
</dbReference>
<feature type="coiled-coil region" evidence="6">
    <location>
        <begin position="2"/>
        <end position="29"/>
    </location>
</feature>
<dbReference type="InterPro" id="IPR000160">
    <property type="entry name" value="GGDEF_dom"/>
</dbReference>
<comment type="caution">
    <text evidence="10">The sequence shown here is derived from an EMBL/GenBank/DDBJ whole genome shotgun (WGS) entry which is preliminary data.</text>
</comment>
<keyword evidence="5" id="KW-0597">Phosphoprotein</keyword>
<dbReference type="GO" id="GO:0000160">
    <property type="term" value="P:phosphorelay signal transduction system"/>
    <property type="evidence" value="ECO:0007669"/>
    <property type="project" value="UniProtKB-KW"/>
</dbReference>
<keyword evidence="2" id="KW-0902">Two-component regulatory system</keyword>
<dbReference type="Pfam" id="PF01627">
    <property type="entry name" value="Hpt"/>
    <property type="match status" value="1"/>
</dbReference>
<dbReference type="InterPro" id="IPR008207">
    <property type="entry name" value="Sig_transdc_His_kin_Hpt_dom"/>
</dbReference>
<evidence type="ECO:0000256" key="3">
    <source>
        <dbReference type="ARBA" id="ARBA00034247"/>
    </source>
</evidence>
<dbReference type="InterPro" id="IPR050469">
    <property type="entry name" value="Diguanylate_Cyclase"/>
</dbReference>
<dbReference type="PROSITE" id="PS50894">
    <property type="entry name" value="HPT"/>
    <property type="match status" value="1"/>
</dbReference>
<dbReference type="CDD" id="cd00156">
    <property type="entry name" value="REC"/>
    <property type="match status" value="1"/>
</dbReference>
<dbReference type="InterPro" id="IPR011006">
    <property type="entry name" value="CheY-like_superfamily"/>
</dbReference>
<evidence type="ECO:0000256" key="4">
    <source>
        <dbReference type="PROSITE-ProRule" id="PRU00110"/>
    </source>
</evidence>
<comment type="catalytic activity">
    <reaction evidence="3">
        <text>2 GTP = 3',3'-c-di-GMP + 2 diphosphate</text>
        <dbReference type="Rhea" id="RHEA:24898"/>
        <dbReference type="ChEBI" id="CHEBI:33019"/>
        <dbReference type="ChEBI" id="CHEBI:37565"/>
        <dbReference type="ChEBI" id="CHEBI:58805"/>
        <dbReference type="EC" id="2.7.7.65"/>
    </reaction>
</comment>
<gene>
    <name evidence="10" type="ORF">AUP43_06270</name>
</gene>
<feature type="domain" description="Response regulatory" evidence="7">
    <location>
        <begin position="121"/>
        <end position="233"/>
    </location>
</feature>
<dbReference type="STRING" id="580166.AUP43_06270"/>